<keyword evidence="3" id="KW-1185">Reference proteome</keyword>
<dbReference type="STRING" id="67344.SAMN05216505_12212"/>
<reference evidence="3" key="1">
    <citation type="submission" date="2016-10" db="EMBL/GenBank/DDBJ databases">
        <authorList>
            <person name="Varghese N."/>
            <person name="Submissions S."/>
        </authorList>
    </citation>
    <scope>NUCLEOTIDE SEQUENCE [LARGE SCALE GENOMIC DNA]</scope>
    <source>
        <strain evidence="3">CGMCC 4.3504</strain>
    </source>
</reference>
<dbReference type="NCBIfam" id="NF033179">
    <property type="entry name" value="TnsA_like_Actin"/>
    <property type="match status" value="1"/>
</dbReference>
<name>A0A1G7BCD2_9ACTN</name>
<organism evidence="2 3">
    <name type="scientific">Streptomyces prasinopilosus</name>
    <dbReference type="NCBI Taxonomy" id="67344"/>
    <lineage>
        <taxon>Bacteria</taxon>
        <taxon>Bacillati</taxon>
        <taxon>Actinomycetota</taxon>
        <taxon>Actinomycetes</taxon>
        <taxon>Kitasatosporales</taxon>
        <taxon>Streptomycetaceae</taxon>
        <taxon>Streptomyces</taxon>
    </lineage>
</organism>
<feature type="region of interest" description="Disordered" evidence="1">
    <location>
        <begin position="1"/>
        <end position="26"/>
    </location>
</feature>
<proteinExistence type="predicted"/>
<gene>
    <name evidence="2" type="ORF">SAMN05216505_12212</name>
</gene>
<evidence type="ECO:0000256" key="1">
    <source>
        <dbReference type="SAM" id="MobiDB-lite"/>
    </source>
</evidence>
<dbReference type="InterPro" id="IPR048000">
    <property type="entry name" value="TnsA-like"/>
</dbReference>
<evidence type="ECO:0008006" key="4">
    <source>
        <dbReference type="Google" id="ProtNLM"/>
    </source>
</evidence>
<dbReference type="EMBL" id="FMZK01000022">
    <property type="protein sequence ID" value="SDE23885.1"/>
    <property type="molecule type" value="Genomic_DNA"/>
</dbReference>
<sequence length="266" mass="29162">MTSLYSSMQEQSDPVPSRSTGRRSADPARMMARFVDPLGVEREVPWQEAAGECALEECPPIRQFPVLKGRRTAPGWWWSATDRRLVAYGFKAMRTQVMMLDHDPRVVALACRPVELLWRGRGGKVVSHAPHLMARLADGSGLLVDCAGAFGAGQRLIRRAAHVEAAAAAAGWCYRLVGPPPLVVEANVRWLAGYRHPRYAGGRLPEVAACFRSPLPLIEGVRLLGDPIMVWPVVFHALWTGVLSVPLERVLHGQVVAVAARVEGAR</sequence>
<dbReference type="Proteomes" id="UP000182100">
    <property type="component" value="Unassembled WGS sequence"/>
</dbReference>
<evidence type="ECO:0000313" key="3">
    <source>
        <dbReference type="Proteomes" id="UP000182100"/>
    </source>
</evidence>
<feature type="compositionally biased region" description="Polar residues" evidence="1">
    <location>
        <begin position="1"/>
        <end position="19"/>
    </location>
</feature>
<accession>A0A1G7BCD2</accession>
<protein>
    <recommendedName>
        <fullName evidence="4">TnsA-like heteromeric transposase endonuclease subunit</fullName>
    </recommendedName>
</protein>
<dbReference type="AlphaFoldDB" id="A0A1G7BCD2"/>
<evidence type="ECO:0000313" key="2">
    <source>
        <dbReference type="EMBL" id="SDE23885.1"/>
    </source>
</evidence>